<evidence type="ECO:0000313" key="2">
    <source>
        <dbReference type="EMBL" id="KAL3770068.1"/>
    </source>
</evidence>
<dbReference type="Gene3D" id="2.30.110.10">
    <property type="entry name" value="Electron Transport, Fmn-binding Protein, Chain A"/>
    <property type="match status" value="2"/>
</dbReference>
<dbReference type="AlphaFoldDB" id="A0ABD3N1W1"/>
<protein>
    <recommendedName>
        <fullName evidence="4">Flavin reductase like domain-containing protein</fullName>
    </recommendedName>
</protein>
<accession>A0ABD3N1W1</accession>
<keyword evidence="3" id="KW-1185">Reference proteome</keyword>
<feature type="compositionally biased region" description="Basic and acidic residues" evidence="1">
    <location>
        <begin position="22"/>
        <end position="36"/>
    </location>
</feature>
<reference evidence="2 3" key="1">
    <citation type="submission" date="2024-10" db="EMBL/GenBank/DDBJ databases">
        <title>Updated reference genomes for cyclostephanoid diatoms.</title>
        <authorList>
            <person name="Roberts W.R."/>
            <person name="Alverson A.J."/>
        </authorList>
    </citation>
    <scope>NUCLEOTIDE SEQUENCE [LARGE SCALE GENOMIC DNA]</scope>
    <source>
        <strain evidence="2 3">AJA232-27</strain>
    </source>
</reference>
<evidence type="ECO:0000313" key="3">
    <source>
        <dbReference type="Proteomes" id="UP001530293"/>
    </source>
</evidence>
<evidence type="ECO:0008006" key="4">
    <source>
        <dbReference type="Google" id="ProtNLM"/>
    </source>
</evidence>
<sequence length="605" mass="67407">MENWNDNYISWKPVTETTNGDTDDKAADDNPHHDDTPFLATSLVPRPTAWIAVYPATNNDFINSKSDGNDDENMQPLVALVEGYCGASDRPPTLMLGSDSLPSAILNGLRQNRVCTLSVATEREKNVVKYMVASTGEKSGPAKTFHDAKLKPCPPPIVLSSLSCPNDWRRPPAVESSPVHMHCRLILDEPLHTDDGDSTQQTDAPSMLLLQIDTYVIKGEILRAQSCLYPGQTTTHGNPDVRTITAKIDCLLLRPLASLGNGKFGSVKCIYHMRRPLPLPNGRKLALRNKNIAQESSDFENDLNESTCNNTSWENSSLWEIDQLIPVDSIDSESFSKRGDGESISYTYRLDLCCPLGYNPMKQVVCPRFIGWISTYEPNSLRNANSPADLIHHISPYSFFIDVARGSRPMVAFAACPRSDEFADSDDDESNPMIDQCNGVDDRKDAWRDAEDTGVFCVNLVSAELAWAMSASAAPLGKGLSEFRLMESDPSCTKNSRTQYHERIIPTSMPAPTIDAPFVSQSPMFMECRYVKTVKVPEIFENDSMYSLIIGEVLNIHIRRDCLETESSDDDVGFSIDIEKMKPVARLGYGQEYTVILEKMERKKY</sequence>
<comment type="caution">
    <text evidence="2">The sequence shown here is derived from an EMBL/GenBank/DDBJ whole genome shotgun (WGS) entry which is preliminary data.</text>
</comment>
<dbReference type="EMBL" id="JALLBG020000046">
    <property type="protein sequence ID" value="KAL3770068.1"/>
    <property type="molecule type" value="Genomic_DNA"/>
</dbReference>
<dbReference type="PANTHER" id="PTHR43812:SF2">
    <property type="entry name" value="FLAVIN REDUCTASE LIKE DOMAIN-CONTAINING PROTEIN"/>
    <property type="match status" value="1"/>
</dbReference>
<dbReference type="SUPFAM" id="SSF50475">
    <property type="entry name" value="FMN-binding split barrel"/>
    <property type="match status" value="1"/>
</dbReference>
<dbReference type="Proteomes" id="UP001530293">
    <property type="component" value="Unassembled WGS sequence"/>
</dbReference>
<evidence type="ECO:0000256" key="1">
    <source>
        <dbReference type="SAM" id="MobiDB-lite"/>
    </source>
</evidence>
<gene>
    <name evidence="2" type="ORF">ACHAWU_005895</name>
</gene>
<dbReference type="PANTHER" id="PTHR43812">
    <property type="entry name" value="BLR2425 PROTEIN"/>
    <property type="match status" value="1"/>
</dbReference>
<proteinExistence type="predicted"/>
<name>A0ABD3N1W1_9STRA</name>
<dbReference type="InterPro" id="IPR012349">
    <property type="entry name" value="Split_barrel_FMN-bd"/>
</dbReference>
<feature type="region of interest" description="Disordered" evidence="1">
    <location>
        <begin position="1"/>
        <end position="40"/>
    </location>
</feature>
<organism evidence="2 3">
    <name type="scientific">Discostella pseudostelligera</name>
    <dbReference type="NCBI Taxonomy" id="259834"/>
    <lineage>
        <taxon>Eukaryota</taxon>
        <taxon>Sar</taxon>
        <taxon>Stramenopiles</taxon>
        <taxon>Ochrophyta</taxon>
        <taxon>Bacillariophyta</taxon>
        <taxon>Coscinodiscophyceae</taxon>
        <taxon>Thalassiosirophycidae</taxon>
        <taxon>Stephanodiscales</taxon>
        <taxon>Stephanodiscaceae</taxon>
        <taxon>Discostella</taxon>
    </lineage>
</organism>